<evidence type="ECO:0000313" key="3">
    <source>
        <dbReference type="Proteomes" id="UP000265618"/>
    </source>
</evidence>
<name>A0A9K3D8E9_9EUKA</name>
<dbReference type="PRINTS" id="PR00988">
    <property type="entry name" value="URIDINKINASE"/>
</dbReference>
<dbReference type="Gene3D" id="3.40.50.300">
    <property type="entry name" value="P-loop containing nucleotide triphosphate hydrolases"/>
    <property type="match status" value="1"/>
</dbReference>
<dbReference type="GO" id="GO:0005524">
    <property type="term" value="F:ATP binding"/>
    <property type="evidence" value="ECO:0007669"/>
    <property type="project" value="InterPro"/>
</dbReference>
<sequence>SMPTSTRLIMVAGPSSSGKATFAARLAIHLRVLGRRPVVMSLDDYYLPPHQAPKGPDGHPDLEHVKALDLSLLNAHLAAIISGQKVTTPEFNYLRGTREVGRTIQLAPGGVLICEGIHAINPRMVLMTNQEHIFKVY</sequence>
<dbReference type="AlphaFoldDB" id="A0A9K3D8E9"/>
<reference evidence="2 3" key="1">
    <citation type="journal article" date="2018" name="PLoS ONE">
        <title>The draft genome of Kipferlia bialata reveals reductive genome evolution in fornicate parasites.</title>
        <authorList>
            <person name="Tanifuji G."/>
            <person name="Takabayashi S."/>
            <person name="Kume K."/>
            <person name="Takagi M."/>
            <person name="Nakayama T."/>
            <person name="Kamikawa R."/>
            <person name="Inagaki Y."/>
            <person name="Hashimoto T."/>
        </authorList>
    </citation>
    <scope>NUCLEOTIDE SEQUENCE [LARGE SCALE GENOMIC DNA]</scope>
    <source>
        <strain evidence="2">NY0173</strain>
    </source>
</reference>
<keyword evidence="3" id="KW-1185">Reference proteome</keyword>
<dbReference type="PANTHER" id="PTHR10285">
    <property type="entry name" value="URIDINE KINASE"/>
    <property type="match status" value="1"/>
</dbReference>
<dbReference type="EMBL" id="BDIP01004757">
    <property type="protein sequence ID" value="GIQ89168.1"/>
    <property type="molecule type" value="Genomic_DNA"/>
</dbReference>
<keyword evidence="2" id="KW-0808">Transferase</keyword>
<dbReference type="InterPro" id="IPR006083">
    <property type="entry name" value="PRK/URK"/>
</dbReference>
<dbReference type="Pfam" id="PF00485">
    <property type="entry name" value="PRK"/>
    <property type="match status" value="1"/>
</dbReference>
<keyword evidence="2" id="KW-0418">Kinase</keyword>
<dbReference type="GO" id="GO:0016301">
    <property type="term" value="F:kinase activity"/>
    <property type="evidence" value="ECO:0007669"/>
    <property type="project" value="UniProtKB-KW"/>
</dbReference>
<dbReference type="InterPro" id="IPR027417">
    <property type="entry name" value="P-loop_NTPase"/>
</dbReference>
<organism evidence="2 3">
    <name type="scientific">Kipferlia bialata</name>
    <dbReference type="NCBI Taxonomy" id="797122"/>
    <lineage>
        <taxon>Eukaryota</taxon>
        <taxon>Metamonada</taxon>
        <taxon>Carpediemonas-like organisms</taxon>
        <taxon>Kipferlia</taxon>
    </lineage>
</organism>
<dbReference type="SUPFAM" id="SSF52540">
    <property type="entry name" value="P-loop containing nucleoside triphosphate hydrolases"/>
    <property type="match status" value="1"/>
</dbReference>
<protein>
    <submittedName>
        <fullName evidence="2">Uridine kinase-like protein</fullName>
    </submittedName>
</protein>
<dbReference type="OrthoDB" id="10257085at2759"/>
<evidence type="ECO:0000313" key="2">
    <source>
        <dbReference type="EMBL" id="GIQ89168.1"/>
    </source>
</evidence>
<feature type="domain" description="Phosphoribulokinase/uridine kinase" evidence="1">
    <location>
        <begin position="8"/>
        <end position="123"/>
    </location>
</feature>
<comment type="caution">
    <text evidence="2">The sequence shown here is derived from an EMBL/GenBank/DDBJ whole genome shotgun (WGS) entry which is preliminary data.</text>
</comment>
<proteinExistence type="predicted"/>
<dbReference type="Proteomes" id="UP000265618">
    <property type="component" value="Unassembled WGS sequence"/>
</dbReference>
<accession>A0A9K3D8E9</accession>
<feature type="non-terminal residue" evidence="2">
    <location>
        <position position="1"/>
    </location>
</feature>
<evidence type="ECO:0000259" key="1">
    <source>
        <dbReference type="Pfam" id="PF00485"/>
    </source>
</evidence>
<gene>
    <name evidence="2" type="ORF">KIPB_011574</name>
</gene>